<evidence type="ECO:0000313" key="1">
    <source>
        <dbReference type="EMBL" id="OPJ84297.1"/>
    </source>
</evidence>
<organism evidence="1 2">
    <name type="scientific">Patagioenas fasciata monilis</name>
    <dbReference type="NCBI Taxonomy" id="372326"/>
    <lineage>
        <taxon>Eukaryota</taxon>
        <taxon>Metazoa</taxon>
        <taxon>Chordata</taxon>
        <taxon>Craniata</taxon>
        <taxon>Vertebrata</taxon>
        <taxon>Euteleostomi</taxon>
        <taxon>Archelosauria</taxon>
        <taxon>Archosauria</taxon>
        <taxon>Dinosauria</taxon>
        <taxon>Saurischia</taxon>
        <taxon>Theropoda</taxon>
        <taxon>Coelurosauria</taxon>
        <taxon>Aves</taxon>
        <taxon>Neognathae</taxon>
        <taxon>Neoaves</taxon>
        <taxon>Columbimorphae</taxon>
        <taxon>Columbiformes</taxon>
        <taxon>Columbidae</taxon>
        <taxon>Patagioenas</taxon>
    </lineage>
</organism>
<proteinExistence type="predicted"/>
<keyword evidence="2" id="KW-1185">Reference proteome</keyword>
<comment type="caution">
    <text evidence="1">The sequence shown here is derived from an EMBL/GenBank/DDBJ whole genome shotgun (WGS) entry which is preliminary data.</text>
</comment>
<protein>
    <submittedName>
        <fullName evidence="1">Uncharacterized protein</fullName>
    </submittedName>
</protein>
<dbReference type="AlphaFoldDB" id="A0A1V4KKF7"/>
<accession>A0A1V4KKF7</accession>
<dbReference type="EMBL" id="LSYS01003057">
    <property type="protein sequence ID" value="OPJ84297.1"/>
    <property type="molecule type" value="Genomic_DNA"/>
</dbReference>
<name>A0A1V4KKF7_PATFA</name>
<dbReference type="Proteomes" id="UP000190648">
    <property type="component" value="Unassembled WGS sequence"/>
</dbReference>
<reference evidence="1 2" key="1">
    <citation type="submission" date="2016-02" db="EMBL/GenBank/DDBJ databases">
        <title>Band-tailed pigeon sequencing and assembly.</title>
        <authorList>
            <person name="Soares A.E."/>
            <person name="Novak B.J."/>
            <person name="Rice E.S."/>
            <person name="O'Connell B."/>
            <person name="Chang D."/>
            <person name="Weber S."/>
            <person name="Shapiro B."/>
        </authorList>
    </citation>
    <scope>NUCLEOTIDE SEQUENCE [LARGE SCALE GENOMIC DNA]</scope>
    <source>
        <strain evidence="1">BTP2013</strain>
        <tissue evidence="1">Blood</tissue>
    </source>
</reference>
<evidence type="ECO:0000313" key="2">
    <source>
        <dbReference type="Proteomes" id="UP000190648"/>
    </source>
</evidence>
<sequence length="116" mass="12465">MGGGHLPWVQLANAKGQEVKEREQALLEQLEVTFLDAEAPLFILVQGKKHEELDCATLGEAHCPSSPAGPGGWCRCPYSSVAEPPPGVTLSRPLSAMQSSPLPRTLQQMVEVTFVS</sequence>
<gene>
    <name evidence="1" type="ORF">AV530_015752</name>
</gene>